<gene>
    <name evidence="1" type="ORF">PUR29_14100</name>
</gene>
<proteinExistence type="predicted"/>
<dbReference type="Proteomes" id="UP001407347">
    <property type="component" value="Unassembled WGS sequence"/>
</dbReference>
<evidence type="ECO:0000313" key="2">
    <source>
        <dbReference type="Proteomes" id="UP001407347"/>
    </source>
</evidence>
<evidence type="ECO:0000313" key="1">
    <source>
        <dbReference type="EMBL" id="MEN3234729.1"/>
    </source>
</evidence>
<accession>A0ABU9ZVR8</accession>
<comment type="caution">
    <text evidence="1">The sequence shown here is derived from an EMBL/GenBank/DDBJ whole genome shotgun (WGS) entry which is preliminary data.</text>
</comment>
<evidence type="ECO:0008006" key="3">
    <source>
        <dbReference type="Google" id="ProtNLM"/>
    </source>
</evidence>
<dbReference type="RefSeq" id="WP_346013032.1">
    <property type="nucleotide sequence ID" value="NZ_JAQYXP010000002.1"/>
</dbReference>
<organism evidence="1 2">
    <name type="scientific">Methylobacterium ajmalii</name>
    <dbReference type="NCBI Taxonomy" id="2738439"/>
    <lineage>
        <taxon>Bacteria</taxon>
        <taxon>Pseudomonadati</taxon>
        <taxon>Pseudomonadota</taxon>
        <taxon>Alphaproteobacteria</taxon>
        <taxon>Hyphomicrobiales</taxon>
        <taxon>Methylobacteriaceae</taxon>
        <taxon>Methylobacterium</taxon>
    </lineage>
</organism>
<sequence>MPTNVAPVQPSAREYREQELHYVRKTVSFSDPAAFTMPASLPAGALITRTLILIETAFTGGTSPSLTLGTTVGGTDLVAAADSVAGTAGAKRPDTATVKGRLAADTPIYGAINGAPTAGVATIVFEYAPNNDG</sequence>
<dbReference type="EMBL" id="JAQYXP010000002">
    <property type="protein sequence ID" value="MEN3234729.1"/>
    <property type="molecule type" value="Genomic_DNA"/>
</dbReference>
<protein>
    <recommendedName>
        <fullName evidence="3">Head decoration protein</fullName>
    </recommendedName>
</protein>
<reference evidence="1 2" key="1">
    <citation type="journal article" date="2023" name="PLoS ONE">
        <title>Complete genome assembly of Hawai'i environmental nontuberculous mycobacteria reveals unexpected co-isolation with methylobacteria.</title>
        <authorList>
            <person name="Hendrix J."/>
            <person name="Epperson L.E."/>
            <person name="Tong E.I."/>
            <person name="Chan Y.L."/>
            <person name="Hasan N.A."/>
            <person name="Dawrs S.N."/>
            <person name="Norton G.J."/>
            <person name="Virdi R."/>
            <person name="Crooks J.L."/>
            <person name="Chan E.D."/>
            <person name="Honda J.R."/>
            <person name="Strong M."/>
        </authorList>
    </citation>
    <scope>NUCLEOTIDE SEQUENCE [LARGE SCALE GENOMIC DNA]</scope>
    <source>
        <strain evidence="1 2">NJH_HI04-1</strain>
    </source>
</reference>
<keyword evidence="2" id="KW-1185">Reference proteome</keyword>
<name>A0ABU9ZVR8_9HYPH</name>